<name>A0AAD4XW01_9MAGN</name>
<comment type="caution">
    <text evidence="3">The sequence shown here is derived from an EMBL/GenBank/DDBJ whole genome shotgun (WGS) entry which is preliminary data.</text>
</comment>
<feature type="region of interest" description="Disordered" evidence="1">
    <location>
        <begin position="1"/>
        <end position="22"/>
    </location>
</feature>
<evidence type="ECO:0000313" key="3">
    <source>
        <dbReference type="EMBL" id="KAI3952212.1"/>
    </source>
</evidence>
<feature type="compositionally biased region" description="Polar residues" evidence="1">
    <location>
        <begin position="678"/>
        <end position="690"/>
    </location>
</feature>
<feature type="compositionally biased region" description="Polar residues" evidence="1">
    <location>
        <begin position="358"/>
        <end position="368"/>
    </location>
</feature>
<sequence>MSIPRRSSVGSSTTMTPLQQEKIPTVSDLKQRVITCLNKLSDRDTHAIATNELESIVKNLNADSFPPFLNCIYYTDPSQKSPVRKQCVRLLGFVSEIHGDSLSPYVSKMINNIVKRLRDKDSNVRSACVDTVTVMASQICRPPFSVFMKPLSEAIFCEQDLNSQSGSALCLASAIEASPDPDLQQLLRILPRLVKLLKTDSFKAKPALLNLITSIVNVGGISNQSLLVILVPCCVEFLSHEDWAIRKASAETLWRLAVVERDLLSEFKSSCFPIFESRRYDKVKTVRDTMNSMIEAWKDVPDVSDEASPPAESKSSTRENASDGRFPPGLKNSFNRSFESPEARKKSMPGPGIRASPPDTSSMTTARQRSPLKGSNLKSSPPMFRKLDRKKPTNWKVEISVPHNPPSNEIYEDDLKGNHGEVSGYGGNGNDRFQKQDVRRAIFNRNGDDNVHQLGGVRSGSRVVPLVHQESIGSTGLAGNPTGQLQDIIKNNEEMSLIRNQLIQIEKQQSSLLDLLQKFMGSSQNGMQSLETRVQGLELALDEISYDLAISTGRMSNPDTAGNTCCRLPGAEFLSNRFRKKTEVRYSTSRHSSSVGTPLIDSMRSMADRDHSAEQLNQENRRFRLQGGGGGGFVVNPLANIRSESRSNSDVGMNRRPNLSRTQVGNGSRLDVGPPITVISSTNTPQRSTA</sequence>
<dbReference type="AlphaFoldDB" id="A0AAD4XW01"/>
<dbReference type="InterPro" id="IPR016024">
    <property type="entry name" value="ARM-type_fold"/>
</dbReference>
<dbReference type="Pfam" id="PF24714">
    <property type="entry name" value="TOR1L1_N"/>
    <property type="match status" value="1"/>
</dbReference>
<dbReference type="FunFam" id="1.25.10.10:FF:000549">
    <property type="entry name" value="ARM repeat superfamily protein"/>
    <property type="match status" value="1"/>
</dbReference>
<feature type="compositionally biased region" description="Polar residues" evidence="1">
    <location>
        <begin position="8"/>
        <end position="19"/>
    </location>
</feature>
<dbReference type="GO" id="GO:0005874">
    <property type="term" value="C:microtubule"/>
    <property type="evidence" value="ECO:0007669"/>
    <property type="project" value="InterPro"/>
</dbReference>
<feature type="domain" description="TORTIFOLIA1/SINE1-2 N-terminal" evidence="2">
    <location>
        <begin position="28"/>
        <end position="299"/>
    </location>
</feature>
<dbReference type="InterPro" id="IPR057600">
    <property type="entry name" value="TORTIFOLIA1/SINE1-2_N"/>
</dbReference>
<organism evidence="3 4">
    <name type="scientific">Papaver atlanticum</name>
    <dbReference type="NCBI Taxonomy" id="357466"/>
    <lineage>
        <taxon>Eukaryota</taxon>
        <taxon>Viridiplantae</taxon>
        <taxon>Streptophyta</taxon>
        <taxon>Embryophyta</taxon>
        <taxon>Tracheophyta</taxon>
        <taxon>Spermatophyta</taxon>
        <taxon>Magnoliopsida</taxon>
        <taxon>Ranunculales</taxon>
        <taxon>Papaveraceae</taxon>
        <taxon>Papaveroideae</taxon>
        <taxon>Papaver</taxon>
    </lineage>
</organism>
<evidence type="ECO:0000313" key="4">
    <source>
        <dbReference type="Proteomes" id="UP001202328"/>
    </source>
</evidence>
<dbReference type="SUPFAM" id="SSF48371">
    <property type="entry name" value="ARM repeat"/>
    <property type="match status" value="1"/>
</dbReference>
<protein>
    <recommendedName>
        <fullName evidence="2">TORTIFOLIA1/SINE1-2 N-terminal domain-containing protein</fullName>
    </recommendedName>
</protein>
<feature type="region of interest" description="Disordered" evidence="1">
    <location>
        <begin position="634"/>
        <end position="690"/>
    </location>
</feature>
<dbReference type="PANTHER" id="PTHR31355">
    <property type="entry name" value="MICROTUBULE-ASSOCIATED PROTEIN TORTIFOLIA1"/>
    <property type="match status" value="1"/>
</dbReference>
<accession>A0AAD4XW01</accession>
<dbReference type="InterPro" id="IPR033337">
    <property type="entry name" value="TORTIFOLIA1/SINE1-2"/>
</dbReference>
<gene>
    <name evidence="3" type="ORF">MKW98_005907</name>
</gene>
<evidence type="ECO:0000259" key="2">
    <source>
        <dbReference type="Pfam" id="PF24714"/>
    </source>
</evidence>
<dbReference type="InterPro" id="IPR011989">
    <property type="entry name" value="ARM-like"/>
</dbReference>
<feature type="compositionally biased region" description="Polar residues" evidence="1">
    <location>
        <begin position="646"/>
        <end position="666"/>
    </location>
</feature>
<dbReference type="PANTHER" id="PTHR31355:SF8">
    <property type="entry name" value="TORTIFOLIA1-LIKE PROTEIN 3"/>
    <property type="match status" value="1"/>
</dbReference>
<dbReference type="Proteomes" id="UP001202328">
    <property type="component" value="Unassembled WGS sequence"/>
</dbReference>
<dbReference type="Gene3D" id="1.25.10.10">
    <property type="entry name" value="Leucine-rich Repeat Variant"/>
    <property type="match status" value="1"/>
</dbReference>
<reference evidence="3" key="1">
    <citation type="submission" date="2022-04" db="EMBL/GenBank/DDBJ databases">
        <title>A functionally conserved STORR gene fusion in Papaver species that diverged 16.8 million years ago.</title>
        <authorList>
            <person name="Catania T."/>
        </authorList>
    </citation>
    <scope>NUCLEOTIDE SEQUENCE</scope>
    <source>
        <strain evidence="3">S-188037</strain>
    </source>
</reference>
<feature type="region of interest" description="Disordered" evidence="1">
    <location>
        <begin position="300"/>
        <end position="391"/>
    </location>
</feature>
<dbReference type="GO" id="GO:0008017">
    <property type="term" value="F:microtubule binding"/>
    <property type="evidence" value="ECO:0007669"/>
    <property type="project" value="InterPro"/>
</dbReference>
<proteinExistence type="predicted"/>
<keyword evidence="4" id="KW-1185">Reference proteome</keyword>
<dbReference type="EMBL" id="JAJJMB010002292">
    <property type="protein sequence ID" value="KAI3952212.1"/>
    <property type="molecule type" value="Genomic_DNA"/>
</dbReference>
<evidence type="ECO:0000256" key="1">
    <source>
        <dbReference type="SAM" id="MobiDB-lite"/>
    </source>
</evidence>